<keyword evidence="3" id="KW-1185">Reference proteome</keyword>
<dbReference type="AlphaFoldDB" id="A0AA46YL65"/>
<feature type="region of interest" description="Disordered" evidence="1">
    <location>
        <begin position="1"/>
        <end position="43"/>
    </location>
</feature>
<reference evidence="2" key="1">
    <citation type="submission" date="2022-01" db="EMBL/GenBank/DDBJ databases">
        <title>Nocardioidaceae gen. sp. A5X3R13.</title>
        <authorList>
            <person name="Lopez Marin M.A."/>
            <person name="Uhlik O."/>
        </authorList>
    </citation>
    <scope>NUCLEOTIDE SEQUENCE</scope>
    <source>
        <strain evidence="2">A5X3R13</strain>
    </source>
</reference>
<sequence>MRIDSATPSSIPADSRSSNAARTAMFSMPTGTSVSSSPWSASACTRTVTESSAASLARTSSQSPTAW</sequence>
<protein>
    <submittedName>
        <fullName evidence="2">Uncharacterized protein</fullName>
    </submittedName>
</protein>
<dbReference type="EMBL" id="CP094970">
    <property type="protein sequence ID" value="UYM06585.1"/>
    <property type="molecule type" value="Genomic_DNA"/>
</dbReference>
<accession>A0AA46YL65</accession>
<organism evidence="2 3">
    <name type="scientific">Solicola gregarius</name>
    <dbReference type="NCBI Taxonomy" id="2908642"/>
    <lineage>
        <taxon>Bacteria</taxon>
        <taxon>Bacillati</taxon>
        <taxon>Actinomycetota</taxon>
        <taxon>Actinomycetes</taxon>
        <taxon>Propionibacteriales</taxon>
        <taxon>Nocardioidaceae</taxon>
        <taxon>Solicola</taxon>
    </lineage>
</organism>
<evidence type="ECO:0000313" key="2">
    <source>
        <dbReference type="EMBL" id="UYM06585.1"/>
    </source>
</evidence>
<name>A0AA46YL65_9ACTN</name>
<feature type="compositionally biased region" description="Polar residues" evidence="1">
    <location>
        <begin position="1"/>
        <end position="21"/>
    </location>
</feature>
<evidence type="ECO:0000313" key="3">
    <source>
        <dbReference type="Proteomes" id="UP001164390"/>
    </source>
</evidence>
<dbReference type="Proteomes" id="UP001164390">
    <property type="component" value="Chromosome"/>
</dbReference>
<dbReference type="KEGG" id="sgrg:L0C25_05805"/>
<dbReference type="RefSeq" id="WP_271635493.1">
    <property type="nucleotide sequence ID" value="NZ_CP094970.1"/>
</dbReference>
<evidence type="ECO:0000256" key="1">
    <source>
        <dbReference type="SAM" id="MobiDB-lite"/>
    </source>
</evidence>
<feature type="compositionally biased region" description="Low complexity" evidence="1">
    <location>
        <begin position="33"/>
        <end position="42"/>
    </location>
</feature>
<proteinExistence type="predicted"/>
<gene>
    <name evidence="2" type="ORF">L0C25_05805</name>
</gene>